<name>A0A402CIW1_RHOWR</name>
<protein>
    <submittedName>
        <fullName evidence="1">Uncharacterized protein</fullName>
    </submittedName>
</protein>
<dbReference type="Proteomes" id="UP000287519">
    <property type="component" value="Unassembled WGS sequence"/>
</dbReference>
<dbReference type="AlphaFoldDB" id="A0A402CIW1"/>
<sequence>MRMQRPACGGGYTYRAMVADVHPANHPAKNRRTGERDSGRVVPMIDHTMAHAMPHPML</sequence>
<comment type="caution">
    <text evidence="1">The sequence shown here is derived from an EMBL/GenBank/DDBJ whole genome shotgun (WGS) entry which is preliminary data.</text>
</comment>
<reference evidence="1 2" key="1">
    <citation type="submission" date="2018-11" db="EMBL/GenBank/DDBJ databases">
        <title>Microbial catabolism of amino acid.</title>
        <authorList>
            <person name="Hibi M."/>
            <person name="Ogawa J."/>
        </authorList>
    </citation>
    <scope>NUCLEOTIDE SEQUENCE [LARGE SCALE GENOMIC DNA]</scope>
    <source>
        <strain evidence="1 2">C31-06</strain>
    </source>
</reference>
<accession>A0A402CIW1</accession>
<evidence type="ECO:0000313" key="2">
    <source>
        <dbReference type="Proteomes" id="UP000287519"/>
    </source>
</evidence>
<evidence type="ECO:0000313" key="1">
    <source>
        <dbReference type="EMBL" id="GCE43590.1"/>
    </source>
</evidence>
<dbReference type="EMBL" id="BHYM01000079">
    <property type="protein sequence ID" value="GCE43590.1"/>
    <property type="molecule type" value="Genomic_DNA"/>
</dbReference>
<proteinExistence type="predicted"/>
<keyword evidence="2" id="KW-1185">Reference proteome</keyword>
<gene>
    <name evidence="1" type="ORF">Rhow_007820</name>
</gene>
<organism evidence="1 2">
    <name type="scientific">Rhodococcus wratislaviensis</name>
    <name type="common">Tsukamurella wratislaviensis</name>
    <dbReference type="NCBI Taxonomy" id="44752"/>
    <lineage>
        <taxon>Bacteria</taxon>
        <taxon>Bacillati</taxon>
        <taxon>Actinomycetota</taxon>
        <taxon>Actinomycetes</taxon>
        <taxon>Mycobacteriales</taxon>
        <taxon>Nocardiaceae</taxon>
        <taxon>Rhodococcus</taxon>
    </lineage>
</organism>